<dbReference type="OrthoDB" id="871343at2"/>
<protein>
    <submittedName>
        <fullName evidence="1">N-acetylglucosamine kinase</fullName>
    </submittedName>
</protein>
<gene>
    <name evidence="1" type="ORF">CDL10_09790</name>
</gene>
<dbReference type="EMBL" id="NIPO01000001">
    <property type="protein sequence ID" value="PJR04798.1"/>
    <property type="molecule type" value="Genomic_DNA"/>
</dbReference>
<dbReference type="Gene3D" id="3.30.420.40">
    <property type="match status" value="2"/>
</dbReference>
<dbReference type="AlphaFoldDB" id="A0A2M9R7F3"/>
<dbReference type="Gene3D" id="1.10.720.160">
    <property type="match status" value="1"/>
</dbReference>
<dbReference type="Proteomes" id="UP000231960">
    <property type="component" value="Unassembled WGS sequence"/>
</dbReference>
<sequence length="283" mass="32522">MKVVVDSGSTKADWIIMKSETDCELTSTLGLNPEVLSHEDLLKRMRQSAQIEAIKNQVEELYFYGSGCGTPRSVDYMKTALAAVFPNLKKIDVREDTYAAVYATTQGNPAIVCINGTGSNCSYFDGEKLIQKVNSLGYIAMDDCSGSDFGKQLIRSYYFRKMPEDLRIIFENQYDLDADTLKNHFYKKENPNAFLAGFLPFLIENQSHDFMRRIIENTVDFFMENYILQFEESRRVPVHFVGSVAYLLQDFFKSSLNKYNLQAGKFVQKPIDGLKEYHLWQRN</sequence>
<comment type="caution">
    <text evidence="1">The sequence shown here is derived from an EMBL/GenBank/DDBJ whole genome shotgun (WGS) entry which is preliminary data.</text>
</comment>
<evidence type="ECO:0000313" key="2">
    <source>
        <dbReference type="Proteomes" id="UP000231960"/>
    </source>
</evidence>
<reference evidence="1 2" key="1">
    <citation type="submission" date="2017-06" db="EMBL/GenBank/DDBJ databases">
        <title>Description of Avrilella dinanensis gen. nov. sp. nov.</title>
        <authorList>
            <person name="Leyer C."/>
            <person name="Sassi M."/>
            <person name="Minet J."/>
            <person name="Kayal S."/>
            <person name="Cattoir V."/>
        </authorList>
    </citation>
    <scope>NUCLEOTIDE SEQUENCE [LARGE SCALE GENOMIC DNA]</scope>
    <source>
        <strain evidence="1 2">UR159</strain>
    </source>
</reference>
<keyword evidence="1" id="KW-0808">Transferase</keyword>
<proteinExistence type="predicted"/>
<keyword evidence="1" id="KW-0418">Kinase</keyword>
<evidence type="ECO:0000313" key="1">
    <source>
        <dbReference type="EMBL" id="PJR04798.1"/>
    </source>
</evidence>
<keyword evidence="2" id="KW-1185">Reference proteome</keyword>
<accession>A0A2M9R7F3</accession>
<dbReference type="CDD" id="cd24079">
    <property type="entry name" value="ASKHA_NBD_PG1100-like"/>
    <property type="match status" value="1"/>
</dbReference>
<organism evidence="1 2">
    <name type="scientific">Avrilella dinanensis</name>
    <dbReference type="NCBI Taxonomy" id="2008672"/>
    <lineage>
        <taxon>Bacteria</taxon>
        <taxon>Pseudomonadati</taxon>
        <taxon>Bacteroidota</taxon>
        <taxon>Flavobacteriia</taxon>
        <taxon>Flavobacteriales</taxon>
        <taxon>Flavobacteriaceae</taxon>
        <taxon>Avrilella</taxon>
    </lineage>
</organism>
<name>A0A2M9R7F3_9FLAO</name>
<dbReference type="InterPro" id="IPR043129">
    <property type="entry name" value="ATPase_NBD"/>
</dbReference>
<dbReference type="GO" id="GO:0016301">
    <property type="term" value="F:kinase activity"/>
    <property type="evidence" value="ECO:0007669"/>
    <property type="project" value="UniProtKB-KW"/>
</dbReference>
<dbReference type="RefSeq" id="WP_100678355.1">
    <property type="nucleotide sequence ID" value="NZ_NIPO01000001.1"/>
</dbReference>
<dbReference type="SUPFAM" id="SSF53067">
    <property type="entry name" value="Actin-like ATPase domain"/>
    <property type="match status" value="2"/>
</dbReference>